<reference evidence="2" key="1">
    <citation type="submission" date="2016-09" db="EMBL/GenBank/DDBJ databases">
        <authorList>
            <person name="Varghese N."/>
            <person name="Submissions S."/>
        </authorList>
    </citation>
    <scope>NUCLEOTIDE SEQUENCE [LARGE SCALE GENOMIC DNA]</scope>
    <source>
        <strain evidence="2">ANC 4422</strain>
    </source>
</reference>
<dbReference type="RefSeq" id="WP_092748528.1">
    <property type="nucleotide sequence ID" value="NZ_FMYL01000007.1"/>
</dbReference>
<dbReference type="STRING" id="1219383.SAMN05421733_10774"/>
<dbReference type="InterPro" id="IPR037479">
    <property type="entry name" value="Tauto_MSAD"/>
</dbReference>
<dbReference type="AlphaFoldDB" id="A0A1G6HWA8"/>
<dbReference type="OrthoDB" id="9804765at2"/>
<proteinExistence type="predicted"/>
<sequence>MSHIKIYAEQYTITQFRDKLSEAIHDALVSCLNLPEDKRFQRFITLSRENFIYPNDRSSHYTIIEISMFEGRSEVHKKQLIKTIFHNIQQQCGISPQDIEITIFETPRSHWGIRGKVADELQLNYTVHLE</sequence>
<protein>
    <submittedName>
        <fullName evidence="1">4-oxalocrotonate tautomerase family enzyme</fullName>
    </submittedName>
</protein>
<dbReference type="EMBL" id="FMYL01000007">
    <property type="protein sequence ID" value="SDB98428.1"/>
    <property type="molecule type" value="Genomic_DNA"/>
</dbReference>
<organism evidence="1 2">
    <name type="scientific">Acinetobacter boissieri</name>
    <dbReference type="NCBI Taxonomy" id="1219383"/>
    <lineage>
        <taxon>Bacteria</taxon>
        <taxon>Pseudomonadati</taxon>
        <taxon>Pseudomonadota</taxon>
        <taxon>Gammaproteobacteria</taxon>
        <taxon>Moraxellales</taxon>
        <taxon>Moraxellaceae</taxon>
        <taxon>Acinetobacter</taxon>
    </lineage>
</organism>
<evidence type="ECO:0000313" key="2">
    <source>
        <dbReference type="Proteomes" id="UP000242501"/>
    </source>
</evidence>
<gene>
    <name evidence="1" type="ORF">SAMN05421733_10774</name>
</gene>
<dbReference type="InterPro" id="IPR014347">
    <property type="entry name" value="Tautomerase/MIF_sf"/>
</dbReference>
<dbReference type="PANTHER" id="PTHR38460:SF1">
    <property type="entry name" value="TAUTOMERASE YOLI-RELATED"/>
    <property type="match status" value="1"/>
</dbReference>
<dbReference type="Proteomes" id="UP000242501">
    <property type="component" value="Unassembled WGS sequence"/>
</dbReference>
<name>A0A1G6HWA8_9GAMM</name>
<evidence type="ECO:0000313" key="1">
    <source>
        <dbReference type="EMBL" id="SDB98428.1"/>
    </source>
</evidence>
<accession>A0A1G6HWA8</accession>
<keyword evidence="2" id="KW-1185">Reference proteome</keyword>
<dbReference type="Gene3D" id="3.30.429.10">
    <property type="entry name" value="Macrophage Migration Inhibitory Factor"/>
    <property type="match status" value="1"/>
</dbReference>
<dbReference type="SUPFAM" id="SSF55331">
    <property type="entry name" value="Tautomerase/MIF"/>
    <property type="match status" value="1"/>
</dbReference>
<dbReference type="Pfam" id="PF14552">
    <property type="entry name" value="Tautomerase_2"/>
    <property type="match status" value="1"/>
</dbReference>
<dbReference type="PANTHER" id="PTHR38460">
    <property type="entry name" value="TAUTOMERASE YOLI-RELATED"/>
    <property type="match status" value="1"/>
</dbReference>